<sequence length="200" mass="21808">MELIDQKIRESEVNLTAAKATLASLIQRQKSESRQADALKTRIATMTRRTREALEAGNEALAGEAAEAIARMEDELALRAETAARLDHQVLRRRSSVEAGHCRIIDLKQGAIQARAVKREQTMQARLSKTLSGPDAASQAEAPIARVLDRDDPFEQTEILKGIDAELGHDGLASRMAEAGFGPATRVTGRAVLDRLKSET</sequence>
<comment type="caution">
    <text evidence="2">The sequence shown here is derived from an EMBL/GenBank/DDBJ whole genome shotgun (WGS) entry which is preliminary data.</text>
</comment>
<accession>A0AAE4B7L0</accession>
<protein>
    <submittedName>
        <fullName evidence="2">PspA/IM30 family protein</fullName>
    </submittedName>
</protein>
<reference evidence="2" key="2">
    <citation type="submission" date="2023-02" db="EMBL/GenBank/DDBJ databases">
        <title>'Rhodoalgimonas zhirmunskyi' gen. nov., isolated from a red alga.</title>
        <authorList>
            <person name="Nedashkovskaya O.I."/>
            <person name="Otstavnykh N.Y."/>
            <person name="Bystritskaya E.P."/>
            <person name="Balabanova L.A."/>
            <person name="Isaeva M.P."/>
        </authorList>
    </citation>
    <scope>NUCLEOTIDE SEQUENCE</scope>
    <source>
        <strain evidence="2">KCTC 52189</strain>
    </source>
</reference>
<proteinExistence type="inferred from homology"/>
<dbReference type="InterPro" id="IPR007157">
    <property type="entry name" value="PspA_VIPP1"/>
</dbReference>
<dbReference type="Pfam" id="PF04012">
    <property type="entry name" value="PspA_IM30"/>
    <property type="match status" value="1"/>
</dbReference>
<organism evidence="2 3">
    <name type="scientific">Marimonas arenosa</name>
    <dbReference type="NCBI Taxonomy" id="1795305"/>
    <lineage>
        <taxon>Bacteria</taxon>
        <taxon>Pseudomonadati</taxon>
        <taxon>Pseudomonadota</taxon>
        <taxon>Alphaproteobacteria</taxon>
        <taxon>Rhodobacterales</taxon>
        <taxon>Paracoccaceae</taxon>
        <taxon>Marimonas</taxon>
    </lineage>
</organism>
<dbReference type="EMBL" id="JANHAX010000006">
    <property type="protein sequence ID" value="MDQ2091641.1"/>
    <property type="molecule type" value="Genomic_DNA"/>
</dbReference>
<evidence type="ECO:0000313" key="3">
    <source>
        <dbReference type="Proteomes" id="UP001226762"/>
    </source>
</evidence>
<dbReference type="RefSeq" id="WP_306736942.1">
    <property type="nucleotide sequence ID" value="NZ_JANHAX010000006.1"/>
</dbReference>
<keyword evidence="3" id="KW-1185">Reference proteome</keyword>
<dbReference type="Proteomes" id="UP001226762">
    <property type="component" value="Unassembled WGS sequence"/>
</dbReference>
<dbReference type="AlphaFoldDB" id="A0AAE4B7L0"/>
<name>A0AAE4B7L0_9RHOB</name>
<gene>
    <name evidence="2" type="ORF">NO357_17190</name>
</gene>
<evidence type="ECO:0000256" key="1">
    <source>
        <dbReference type="ARBA" id="ARBA00043985"/>
    </source>
</evidence>
<evidence type="ECO:0000313" key="2">
    <source>
        <dbReference type="EMBL" id="MDQ2091641.1"/>
    </source>
</evidence>
<reference evidence="2" key="1">
    <citation type="submission" date="2022-07" db="EMBL/GenBank/DDBJ databases">
        <authorList>
            <person name="Otstavnykh N."/>
            <person name="Isaeva M."/>
            <person name="Bystritskaya E."/>
        </authorList>
    </citation>
    <scope>NUCLEOTIDE SEQUENCE</scope>
    <source>
        <strain evidence="2">KCTC 52189</strain>
    </source>
</reference>
<comment type="similarity">
    <text evidence="1">Belongs to the PspA/Vipp/IM30 family.</text>
</comment>